<evidence type="ECO:0000313" key="2">
    <source>
        <dbReference type="EMBL" id="KAJ7733972.1"/>
    </source>
</evidence>
<keyword evidence="3" id="KW-1185">Reference proteome</keyword>
<organism evidence="2 3">
    <name type="scientific">Mycena metata</name>
    <dbReference type="NCBI Taxonomy" id="1033252"/>
    <lineage>
        <taxon>Eukaryota</taxon>
        <taxon>Fungi</taxon>
        <taxon>Dikarya</taxon>
        <taxon>Basidiomycota</taxon>
        <taxon>Agaricomycotina</taxon>
        <taxon>Agaricomycetes</taxon>
        <taxon>Agaricomycetidae</taxon>
        <taxon>Agaricales</taxon>
        <taxon>Marasmiineae</taxon>
        <taxon>Mycenaceae</taxon>
        <taxon>Mycena</taxon>
    </lineage>
</organism>
<reference evidence="2" key="1">
    <citation type="submission" date="2023-03" db="EMBL/GenBank/DDBJ databases">
        <title>Massive genome expansion in bonnet fungi (Mycena s.s.) driven by repeated elements and novel gene families across ecological guilds.</title>
        <authorList>
            <consortium name="Lawrence Berkeley National Laboratory"/>
            <person name="Harder C.B."/>
            <person name="Miyauchi S."/>
            <person name="Viragh M."/>
            <person name="Kuo A."/>
            <person name="Thoen E."/>
            <person name="Andreopoulos B."/>
            <person name="Lu D."/>
            <person name="Skrede I."/>
            <person name="Drula E."/>
            <person name="Henrissat B."/>
            <person name="Morin E."/>
            <person name="Kohler A."/>
            <person name="Barry K."/>
            <person name="LaButti K."/>
            <person name="Morin E."/>
            <person name="Salamov A."/>
            <person name="Lipzen A."/>
            <person name="Mereny Z."/>
            <person name="Hegedus B."/>
            <person name="Baldrian P."/>
            <person name="Stursova M."/>
            <person name="Weitz H."/>
            <person name="Taylor A."/>
            <person name="Grigoriev I.V."/>
            <person name="Nagy L.G."/>
            <person name="Martin F."/>
            <person name="Kauserud H."/>
        </authorList>
    </citation>
    <scope>NUCLEOTIDE SEQUENCE</scope>
    <source>
        <strain evidence="2">CBHHK182m</strain>
    </source>
</reference>
<feature type="region of interest" description="Disordered" evidence="1">
    <location>
        <begin position="195"/>
        <end position="215"/>
    </location>
</feature>
<comment type="caution">
    <text evidence="2">The sequence shown here is derived from an EMBL/GenBank/DDBJ whole genome shotgun (WGS) entry which is preliminary data.</text>
</comment>
<name>A0AAD7I4K6_9AGAR</name>
<protein>
    <submittedName>
        <fullName evidence="2">Uncharacterized protein</fullName>
    </submittedName>
</protein>
<dbReference type="Proteomes" id="UP001215598">
    <property type="component" value="Unassembled WGS sequence"/>
</dbReference>
<gene>
    <name evidence="2" type="ORF">B0H16DRAFT_1467856</name>
</gene>
<evidence type="ECO:0000256" key="1">
    <source>
        <dbReference type="SAM" id="MobiDB-lite"/>
    </source>
</evidence>
<dbReference type="AlphaFoldDB" id="A0AAD7I4K6"/>
<accession>A0AAD7I4K6</accession>
<evidence type="ECO:0000313" key="3">
    <source>
        <dbReference type="Proteomes" id="UP001215598"/>
    </source>
</evidence>
<dbReference type="EMBL" id="JARKIB010000135">
    <property type="protein sequence ID" value="KAJ7733972.1"/>
    <property type="molecule type" value="Genomic_DNA"/>
</dbReference>
<sequence>MGAPVMKSATLPCRIPTGCCMTCLSAEAKGNDKRLETTSCGIYPALPCALADGIVDEQGTRRCSRLRGVELANADDWAALDVVMTLRAILMATRLELMFNTDVFLGLQQFDPMEWYSTLLTRLAPRHVCKMTNAEMGSPFASTTVFLALSPASTITLAPRASPPQDALVFVEGKRGTTYLGSRIQLGPCEFADSARTSASSRDGIRGRSGNFQDT</sequence>
<proteinExistence type="predicted"/>